<name>D3F8V0_CONWI</name>
<dbReference type="EMBL" id="CP001854">
    <property type="protein sequence ID" value="ADB52945.1"/>
    <property type="molecule type" value="Genomic_DNA"/>
</dbReference>
<dbReference type="InterPro" id="IPR012349">
    <property type="entry name" value="Split_barrel_FMN-bd"/>
</dbReference>
<dbReference type="Pfam" id="PF12900">
    <property type="entry name" value="Pyridox_ox_2"/>
    <property type="match status" value="1"/>
</dbReference>
<evidence type="ECO:0000313" key="1">
    <source>
        <dbReference type="EMBL" id="ADB52945.1"/>
    </source>
</evidence>
<protein>
    <recommendedName>
        <fullName evidence="3">Pyridoxamine 5'-phosphate oxidase-related FMN-binding protein</fullName>
    </recommendedName>
</protein>
<accession>D3F8V0</accession>
<evidence type="ECO:0000313" key="2">
    <source>
        <dbReference type="Proteomes" id="UP000008229"/>
    </source>
</evidence>
<dbReference type="SUPFAM" id="SSF50475">
    <property type="entry name" value="FMN-binding split barrel"/>
    <property type="match status" value="1"/>
</dbReference>
<reference evidence="2" key="2">
    <citation type="submission" date="2010-01" db="EMBL/GenBank/DDBJ databases">
        <title>The complete genome of Conexibacter woesei DSM 14684.</title>
        <authorList>
            <consortium name="US DOE Joint Genome Institute (JGI-PGF)"/>
            <person name="Lucas S."/>
            <person name="Copeland A."/>
            <person name="Lapidus A."/>
            <person name="Glavina del Rio T."/>
            <person name="Dalin E."/>
            <person name="Tice H."/>
            <person name="Bruce D."/>
            <person name="Goodwin L."/>
            <person name="Pitluck S."/>
            <person name="Kyrpides N."/>
            <person name="Mavromatis K."/>
            <person name="Ivanova N."/>
            <person name="Mikhailova N."/>
            <person name="Chertkov O."/>
            <person name="Brettin T."/>
            <person name="Detter J.C."/>
            <person name="Han C."/>
            <person name="Larimer F."/>
            <person name="Land M."/>
            <person name="Hauser L."/>
            <person name="Markowitz V."/>
            <person name="Cheng J.-F."/>
            <person name="Hugenholtz P."/>
            <person name="Woyke T."/>
            <person name="Wu D."/>
            <person name="Pukall R."/>
            <person name="Steenblock K."/>
            <person name="Schneider S."/>
            <person name="Klenk H.-P."/>
            <person name="Eisen J.A."/>
        </authorList>
    </citation>
    <scope>NUCLEOTIDE SEQUENCE [LARGE SCALE GENOMIC DNA]</scope>
    <source>
        <strain evidence="2">DSM 14684 / CIP 108061 / JCM 11494 / NBRC 100937 / ID131577</strain>
    </source>
</reference>
<dbReference type="PANTHER" id="PTHR34071">
    <property type="entry name" value="5-NITROIMIDAZOLE ANTIBIOTICS RESISTANCE PROTEIN, NIMA-FAMILY-RELATED PROTEIN-RELATED"/>
    <property type="match status" value="1"/>
</dbReference>
<dbReference type="InterPro" id="IPR024747">
    <property type="entry name" value="Pyridox_Oxase-rel"/>
</dbReference>
<dbReference type="HOGENOM" id="CLU_067890_0_1_11"/>
<reference evidence="1 2" key="1">
    <citation type="journal article" date="2010" name="Stand. Genomic Sci.">
        <title>Complete genome sequence of Conexibacter woesei type strain (ID131577).</title>
        <authorList>
            <person name="Pukall R."/>
            <person name="Lapidus A."/>
            <person name="Glavina Del Rio T."/>
            <person name="Copeland A."/>
            <person name="Tice H."/>
            <person name="Cheng J.-F."/>
            <person name="Lucas S."/>
            <person name="Chen F."/>
            <person name="Nolan M."/>
            <person name="Bruce D."/>
            <person name="Goodwin L."/>
            <person name="Pitluck S."/>
            <person name="Mavromatis K."/>
            <person name="Ivanova N."/>
            <person name="Ovchinnikova G."/>
            <person name="Pati A."/>
            <person name="Chen A."/>
            <person name="Palaniappan K."/>
            <person name="Land M."/>
            <person name="Hauser L."/>
            <person name="Chang Y.-J."/>
            <person name="Jeffries C.D."/>
            <person name="Chain P."/>
            <person name="Meincke L."/>
            <person name="Sims D."/>
            <person name="Brettin T."/>
            <person name="Detter J.C."/>
            <person name="Rohde M."/>
            <person name="Goeker M."/>
            <person name="Bristow J."/>
            <person name="Eisen J.A."/>
            <person name="Markowitz V."/>
            <person name="Kyrpides N.C."/>
            <person name="Klenk H.-P."/>
            <person name="Hugenholtz P."/>
        </authorList>
    </citation>
    <scope>NUCLEOTIDE SEQUENCE [LARGE SCALE GENOMIC DNA]</scope>
    <source>
        <strain evidence="2">DSM 14684 / CIP 108061 / JCM 11494 / NBRC 100937 / ID131577</strain>
    </source>
</reference>
<dbReference type="PANTHER" id="PTHR34071:SF2">
    <property type="entry name" value="FLAVIN-NUCLEOTIDE-BINDING PROTEIN"/>
    <property type="match status" value="1"/>
</dbReference>
<dbReference type="STRING" id="469383.Cwoe_4532"/>
<gene>
    <name evidence="1" type="ordered locus">Cwoe_4532</name>
</gene>
<keyword evidence="2" id="KW-1185">Reference proteome</keyword>
<evidence type="ECO:0008006" key="3">
    <source>
        <dbReference type="Google" id="ProtNLM"/>
    </source>
</evidence>
<dbReference type="RefSeq" id="WP_012935996.1">
    <property type="nucleotide sequence ID" value="NC_013739.1"/>
</dbReference>
<dbReference type="KEGG" id="cwo:Cwoe_4532"/>
<organism evidence="1 2">
    <name type="scientific">Conexibacter woesei (strain DSM 14684 / CCUG 47730 / CIP 108061 / JCM 11494 / NBRC 100937 / ID131577)</name>
    <dbReference type="NCBI Taxonomy" id="469383"/>
    <lineage>
        <taxon>Bacteria</taxon>
        <taxon>Bacillati</taxon>
        <taxon>Actinomycetota</taxon>
        <taxon>Thermoleophilia</taxon>
        <taxon>Solirubrobacterales</taxon>
        <taxon>Conexibacteraceae</taxon>
        <taxon>Conexibacter</taxon>
    </lineage>
</organism>
<dbReference type="eggNOG" id="COG3467">
    <property type="taxonomic scope" value="Bacteria"/>
</dbReference>
<dbReference type="Proteomes" id="UP000008229">
    <property type="component" value="Chromosome"/>
</dbReference>
<proteinExistence type="predicted"/>
<sequence>MSTAAPTPRSRVTRVPKRGVYDRATIDAILDEALIAHVGFAVEQQPYVIPMLLARVGDRVYVHGSTASRMVRKLAAGVPACLTVTLADGLVLARSAFHHSMNYRSVVLLGDAVLVEGADERAAALEAFTEKLLPGRWDEIRGPNEQELKATRVLAMEVSEASAKVRTGGPVDDEEDYALDTWAGVIPLALRAGAPEPDARLAPGIEPSQAVLDWAAARGW</sequence>
<dbReference type="OrthoDB" id="116031at2"/>
<dbReference type="Gene3D" id="2.30.110.10">
    <property type="entry name" value="Electron Transport, Fmn-binding Protein, Chain A"/>
    <property type="match status" value="1"/>
</dbReference>
<dbReference type="AlphaFoldDB" id="D3F8V0"/>